<dbReference type="GO" id="GO:0046983">
    <property type="term" value="F:protein dimerization activity"/>
    <property type="evidence" value="ECO:0007669"/>
    <property type="project" value="InterPro"/>
</dbReference>
<dbReference type="Pfam" id="PF23181">
    <property type="entry name" value="bHLH_INO4"/>
    <property type="match status" value="1"/>
</dbReference>
<feature type="domain" description="BHLH" evidence="7">
    <location>
        <begin position="216"/>
        <end position="267"/>
    </location>
</feature>
<dbReference type="GO" id="GO:0005634">
    <property type="term" value="C:nucleus"/>
    <property type="evidence" value="ECO:0007669"/>
    <property type="project" value="UniProtKB-SubCell"/>
</dbReference>
<protein>
    <recommendedName>
        <fullName evidence="7">BHLH domain-containing protein</fullName>
    </recommendedName>
</protein>
<sequence length="292" mass="33218">MEARFHFPQTPMFGVKDAFKSADDVMFAQKDLWSQPSEGSVKHHDEIPDMSHDADYPFALWHFQSPLEFKLDLLHAEATDFHNENTLLYALQRAADGEAPPMRKNDGQLRATGSSMDTAPSLTTQIAAIWTRSSEATEKKSPPVTLPSTAPQGRYHRRLSASSSAESTANWTHYAGNKTRKACSMRPTDATRRRQQRAASTEEKPKPPRDRLTTEQKRRNHIRHENKRRGLIKAGFDCLVSTVPELQGRTWPKSTILSRTAAFLRSVREGNERLQLQIAELSREKGNARWWL</sequence>
<dbReference type="InterPro" id="IPR057072">
    <property type="entry name" value="bHLH_INO4"/>
</dbReference>
<comment type="caution">
    <text evidence="8">The sequence shown here is derived from an EMBL/GenBank/DDBJ whole genome shotgun (WGS) entry which is preliminary data.</text>
</comment>
<dbReference type="EMBL" id="LUKN01002551">
    <property type="protein sequence ID" value="OAQ98888.1"/>
    <property type="molecule type" value="Genomic_DNA"/>
</dbReference>
<dbReference type="InterPro" id="IPR036638">
    <property type="entry name" value="HLH_DNA-bd_sf"/>
</dbReference>
<evidence type="ECO:0000256" key="2">
    <source>
        <dbReference type="ARBA" id="ARBA00023015"/>
    </source>
</evidence>
<dbReference type="GO" id="GO:0000978">
    <property type="term" value="F:RNA polymerase II cis-regulatory region sequence-specific DNA binding"/>
    <property type="evidence" value="ECO:0007669"/>
    <property type="project" value="TreeGrafter"/>
</dbReference>
<feature type="compositionally biased region" description="Polar residues" evidence="6">
    <location>
        <begin position="111"/>
        <end position="134"/>
    </location>
</feature>
<keyword evidence="5" id="KW-0539">Nucleus</keyword>
<keyword evidence="3" id="KW-0238">DNA-binding</keyword>
<feature type="compositionally biased region" description="Polar residues" evidence="6">
    <location>
        <begin position="160"/>
        <end position="171"/>
    </location>
</feature>
<feature type="compositionally biased region" description="Basic and acidic residues" evidence="6">
    <location>
        <begin position="200"/>
        <end position="217"/>
    </location>
</feature>
<dbReference type="PROSITE" id="PS50888">
    <property type="entry name" value="BHLH"/>
    <property type="match status" value="1"/>
</dbReference>
<evidence type="ECO:0000256" key="3">
    <source>
        <dbReference type="ARBA" id="ARBA00023125"/>
    </source>
</evidence>
<keyword evidence="9" id="KW-1185">Reference proteome</keyword>
<dbReference type="Proteomes" id="UP000243081">
    <property type="component" value="Unassembled WGS sequence"/>
</dbReference>
<dbReference type="InterPro" id="IPR011598">
    <property type="entry name" value="bHLH_dom"/>
</dbReference>
<feature type="region of interest" description="Disordered" evidence="6">
    <location>
        <begin position="98"/>
        <end position="226"/>
    </location>
</feature>
<evidence type="ECO:0000256" key="6">
    <source>
        <dbReference type="SAM" id="MobiDB-lite"/>
    </source>
</evidence>
<evidence type="ECO:0000256" key="1">
    <source>
        <dbReference type="ARBA" id="ARBA00004123"/>
    </source>
</evidence>
<dbReference type="OrthoDB" id="5778525at2759"/>
<dbReference type="InterPro" id="IPR052207">
    <property type="entry name" value="Max-like/E-box_TFs"/>
</dbReference>
<keyword evidence="2" id="KW-0805">Transcription regulation</keyword>
<evidence type="ECO:0000313" key="9">
    <source>
        <dbReference type="Proteomes" id="UP000243081"/>
    </source>
</evidence>
<dbReference type="Gene3D" id="4.10.280.10">
    <property type="entry name" value="Helix-loop-helix DNA-binding domain"/>
    <property type="match status" value="1"/>
</dbReference>
<evidence type="ECO:0000313" key="8">
    <source>
        <dbReference type="EMBL" id="OAQ98888.1"/>
    </source>
</evidence>
<organism evidence="8 9">
    <name type="scientific">Cordyceps confragosa</name>
    <name type="common">Lecanicillium lecanii</name>
    <dbReference type="NCBI Taxonomy" id="2714763"/>
    <lineage>
        <taxon>Eukaryota</taxon>
        <taxon>Fungi</taxon>
        <taxon>Dikarya</taxon>
        <taxon>Ascomycota</taxon>
        <taxon>Pezizomycotina</taxon>
        <taxon>Sordariomycetes</taxon>
        <taxon>Hypocreomycetidae</taxon>
        <taxon>Hypocreales</taxon>
        <taxon>Cordycipitaceae</taxon>
        <taxon>Akanthomyces</taxon>
    </lineage>
</organism>
<comment type="subcellular location">
    <subcellularLocation>
        <location evidence="1">Nucleus</location>
    </subcellularLocation>
</comment>
<evidence type="ECO:0000256" key="4">
    <source>
        <dbReference type="ARBA" id="ARBA00023163"/>
    </source>
</evidence>
<proteinExistence type="predicted"/>
<dbReference type="AlphaFoldDB" id="A0A179IB17"/>
<dbReference type="PANTHER" id="PTHR15741:SF27">
    <property type="entry name" value="TRANSCRIPTION FACTOR AP-4"/>
    <property type="match status" value="1"/>
</dbReference>
<dbReference type="PANTHER" id="PTHR15741">
    <property type="entry name" value="BASIC HELIX-LOOP-HELIX ZIP TRANSCRIPTION FACTOR"/>
    <property type="match status" value="1"/>
</dbReference>
<keyword evidence="4" id="KW-0804">Transcription</keyword>
<accession>A0A179IB17</accession>
<dbReference type="GO" id="GO:0000981">
    <property type="term" value="F:DNA-binding transcription factor activity, RNA polymerase II-specific"/>
    <property type="evidence" value="ECO:0007669"/>
    <property type="project" value="TreeGrafter"/>
</dbReference>
<reference evidence="8 9" key="1">
    <citation type="submission" date="2016-03" db="EMBL/GenBank/DDBJ databases">
        <title>Fine-scale spatial genetic structure of a fungal parasite of coffee scale insects.</title>
        <authorList>
            <person name="Jackson D."/>
            <person name="Zemenick K.A."/>
            <person name="Malloure B."/>
            <person name="Quandt C.A."/>
            <person name="James T.Y."/>
        </authorList>
    </citation>
    <scope>NUCLEOTIDE SEQUENCE [LARGE SCALE GENOMIC DNA]</scope>
    <source>
        <strain evidence="8 9">UM487</strain>
    </source>
</reference>
<evidence type="ECO:0000259" key="7">
    <source>
        <dbReference type="PROSITE" id="PS50888"/>
    </source>
</evidence>
<gene>
    <name evidence="8" type="ORF">LLEC1_00754</name>
</gene>
<name>A0A179IB17_CORDF</name>
<evidence type="ECO:0000256" key="5">
    <source>
        <dbReference type="ARBA" id="ARBA00023242"/>
    </source>
</evidence>
<dbReference type="SUPFAM" id="SSF47459">
    <property type="entry name" value="HLH, helix-loop-helix DNA-binding domain"/>
    <property type="match status" value="1"/>
</dbReference>